<evidence type="ECO:0000256" key="1">
    <source>
        <dbReference type="SAM" id="Phobius"/>
    </source>
</evidence>
<sequence length="152" mass="16663">MLILAKVLLVLSVVWTIAALTTQLLGAWGGGRRDYSRPAGDRRRGVTYSFTGAMLPKHKESVRLHPVKFAAGVTLHIGTLLILLGSLCVVIWPPAGRVVLLIARPFALFALLAGVYLLEESSSDQRPRRLSCDRRNDHASVAWVLLSARIRA</sequence>
<reference evidence="2 3" key="1">
    <citation type="submission" date="2024-09" db="EMBL/GenBank/DDBJ databases">
        <authorList>
            <person name="D'Angelo T."/>
        </authorList>
    </citation>
    <scope>NUCLEOTIDE SEQUENCE [LARGE SCALE GENOMIC DNA]</scope>
    <source>
        <strain evidence="2">SAG AM-320-E07</strain>
    </source>
</reference>
<dbReference type="Proteomes" id="UP001593833">
    <property type="component" value="Unassembled WGS sequence"/>
</dbReference>
<proteinExistence type="predicted"/>
<feature type="transmembrane region" description="Helical" evidence="1">
    <location>
        <begin position="98"/>
        <end position="118"/>
    </location>
</feature>
<evidence type="ECO:0000313" key="2">
    <source>
        <dbReference type="EMBL" id="MFC1572103.1"/>
    </source>
</evidence>
<keyword evidence="3" id="KW-1185">Reference proteome</keyword>
<feature type="transmembrane region" description="Helical" evidence="1">
    <location>
        <begin position="69"/>
        <end position="92"/>
    </location>
</feature>
<organism evidence="2 3">
    <name type="scientific">Eiseniibacteriota bacterium</name>
    <dbReference type="NCBI Taxonomy" id="2212470"/>
    <lineage>
        <taxon>Bacteria</taxon>
        <taxon>Candidatus Eiseniibacteriota</taxon>
    </lineage>
</organism>
<feature type="transmembrane region" description="Helical" evidence="1">
    <location>
        <begin position="6"/>
        <end position="28"/>
    </location>
</feature>
<keyword evidence="1" id="KW-0472">Membrane</keyword>
<evidence type="ECO:0000313" key="3">
    <source>
        <dbReference type="Proteomes" id="UP001593833"/>
    </source>
</evidence>
<accession>A0ABV6YID0</accession>
<dbReference type="EMBL" id="JBHPKH010000004">
    <property type="protein sequence ID" value="MFC1572103.1"/>
    <property type="molecule type" value="Genomic_DNA"/>
</dbReference>
<protein>
    <submittedName>
        <fullName evidence="2">Uncharacterized protein</fullName>
    </submittedName>
</protein>
<comment type="caution">
    <text evidence="2">The sequence shown here is derived from an EMBL/GenBank/DDBJ whole genome shotgun (WGS) entry which is preliminary data.</text>
</comment>
<keyword evidence="1" id="KW-0812">Transmembrane</keyword>
<keyword evidence="1" id="KW-1133">Transmembrane helix</keyword>
<name>A0ABV6YID0_UNCEI</name>
<gene>
    <name evidence="2" type="ORF">ACFL6M_00745</name>
</gene>